<organism evidence="3 4">
    <name type="scientific">Thalassobaculum litoreum DSM 18839</name>
    <dbReference type="NCBI Taxonomy" id="1123362"/>
    <lineage>
        <taxon>Bacteria</taxon>
        <taxon>Pseudomonadati</taxon>
        <taxon>Pseudomonadota</taxon>
        <taxon>Alphaproteobacteria</taxon>
        <taxon>Rhodospirillales</taxon>
        <taxon>Thalassobaculaceae</taxon>
        <taxon>Thalassobaculum</taxon>
    </lineage>
</organism>
<keyword evidence="1" id="KW-0238">DNA-binding</keyword>
<dbReference type="RefSeq" id="WP_093150739.1">
    <property type="nucleotide sequence ID" value="NZ_FNBW01000007.1"/>
</dbReference>
<dbReference type="OrthoDB" id="189170at2"/>
<dbReference type="AlphaFoldDB" id="A0A8G2BK59"/>
<evidence type="ECO:0000313" key="3">
    <source>
        <dbReference type="EMBL" id="SDF84232.1"/>
    </source>
</evidence>
<dbReference type="InterPro" id="IPR050807">
    <property type="entry name" value="TransReg_Diox_bact_type"/>
</dbReference>
<dbReference type="PANTHER" id="PTHR46797:SF1">
    <property type="entry name" value="METHYLPHOSPHONATE SYNTHASE"/>
    <property type="match status" value="1"/>
</dbReference>
<protein>
    <submittedName>
        <fullName evidence="3">Helix-turn-helix domain-containing protein</fullName>
    </submittedName>
</protein>
<accession>A0A8G2BK59</accession>
<dbReference type="CDD" id="cd00093">
    <property type="entry name" value="HTH_XRE"/>
    <property type="match status" value="1"/>
</dbReference>
<dbReference type="Proteomes" id="UP000198615">
    <property type="component" value="Unassembled WGS sequence"/>
</dbReference>
<evidence type="ECO:0000259" key="2">
    <source>
        <dbReference type="PROSITE" id="PS50943"/>
    </source>
</evidence>
<proteinExistence type="predicted"/>
<comment type="caution">
    <text evidence="3">The sequence shown here is derived from an EMBL/GenBank/DDBJ whole genome shotgun (WGS) entry which is preliminary data.</text>
</comment>
<evidence type="ECO:0000256" key="1">
    <source>
        <dbReference type="ARBA" id="ARBA00023125"/>
    </source>
</evidence>
<gene>
    <name evidence="3" type="ORF">SAMN05660686_02502</name>
</gene>
<feature type="domain" description="HTH cro/C1-type" evidence="2">
    <location>
        <begin position="16"/>
        <end position="71"/>
    </location>
</feature>
<dbReference type="PANTHER" id="PTHR46797">
    <property type="entry name" value="HTH-TYPE TRANSCRIPTIONAL REGULATOR"/>
    <property type="match status" value="1"/>
</dbReference>
<dbReference type="Pfam" id="PF13560">
    <property type="entry name" value="HTH_31"/>
    <property type="match status" value="1"/>
</dbReference>
<reference evidence="3 4" key="1">
    <citation type="submission" date="2016-10" db="EMBL/GenBank/DDBJ databases">
        <authorList>
            <person name="Varghese N."/>
            <person name="Submissions S."/>
        </authorList>
    </citation>
    <scope>NUCLEOTIDE SEQUENCE [LARGE SCALE GENOMIC DNA]</scope>
    <source>
        <strain evidence="3 4">DSM 18839</strain>
    </source>
</reference>
<dbReference type="Gene3D" id="1.10.260.40">
    <property type="entry name" value="lambda repressor-like DNA-binding domains"/>
    <property type="match status" value="1"/>
</dbReference>
<name>A0A8G2BK59_9PROT</name>
<dbReference type="GO" id="GO:0003700">
    <property type="term" value="F:DNA-binding transcription factor activity"/>
    <property type="evidence" value="ECO:0007669"/>
    <property type="project" value="TreeGrafter"/>
</dbReference>
<dbReference type="InterPro" id="IPR001387">
    <property type="entry name" value="Cro/C1-type_HTH"/>
</dbReference>
<evidence type="ECO:0000313" key="4">
    <source>
        <dbReference type="Proteomes" id="UP000198615"/>
    </source>
</evidence>
<dbReference type="PROSITE" id="PS50943">
    <property type="entry name" value="HTH_CROC1"/>
    <property type="match status" value="1"/>
</dbReference>
<dbReference type="InterPro" id="IPR010982">
    <property type="entry name" value="Lambda_DNA-bd_dom_sf"/>
</dbReference>
<keyword evidence="4" id="KW-1185">Reference proteome</keyword>
<sequence length="109" mass="11525">MAGINTVDTSGMALRIRDLRKQHRLSLDEVARRAGCSKTHVWELEQGRAVNPTLSTALSIATALGVSLDYLVGITAGKPKVPAHLAVAIGAVMDVAEAAYERGKAESQT</sequence>
<dbReference type="GO" id="GO:0003677">
    <property type="term" value="F:DNA binding"/>
    <property type="evidence" value="ECO:0007669"/>
    <property type="project" value="UniProtKB-KW"/>
</dbReference>
<dbReference type="GO" id="GO:0005829">
    <property type="term" value="C:cytosol"/>
    <property type="evidence" value="ECO:0007669"/>
    <property type="project" value="TreeGrafter"/>
</dbReference>
<dbReference type="EMBL" id="FNBW01000007">
    <property type="protein sequence ID" value="SDF84232.1"/>
    <property type="molecule type" value="Genomic_DNA"/>
</dbReference>
<dbReference type="SMART" id="SM00530">
    <property type="entry name" value="HTH_XRE"/>
    <property type="match status" value="1"/>
</dbReference>
<dbReference type="SUPFAM" id="SSF47413">
    <property type="entry name" value="lambda repressor-like DNA-binding domains"/>
    <property type="match status" value="1"/>
</dbReference>